<feature type="domain" description="Sulfatase N-terminal" evidence="3">
    <location>
        <begin position="35"/>
        <end position="126"/>
    </location>
</feature>
<dbReference type="EMBL" id="CP006644">
    <property type="protein sequence ID" value="AHE52968.1"/>
    <property type="molecule type" value="Genomic_DNA"/>
</dbReference>
<dbReference type="InterPro" id="IPR000917">
    <property type="entry name" value="Sulfatase_N"/>
</dbReference>
<dbReference type="Proteomes" id="UP000018851">
    <property type="component" value="Chromosome"/>
</dbReference>
<dbReference type="InterPro" id="IPR006311">
    <property type="entry name" value="TAT_signal"/>
</dbReference>
<organism evidence="4 5">
    <name type="scientific">Sphingomonas sanxanigenens DSM 19645 = NX02</name>
    <dbReference type="NCBI Taxonomy" id="1123269"/>
    <lineage>
        <taxon>Bacteria</taxon>
        <taxon>Pseudomonadati</taxon>
        <taxon>Pseudomonadota</taxon>
        <taxon>Alphaproteobacteria</taxon>
        <taxon>Sphingomonadales</taxon>
        <taxon>Sphingomonadaceae</taxon>
        <taxon>Sphingomonas</taxon>
    </lineage>
</organism>
<evidence type="ECO:0000313" key="4">
    <source>
        <dbReference type="EMBL" id="AHE52968.1"/>
    </source>
</evidence>
<name>W0A9H0_9SPHN</name>
<evidence type="ECO:0000259" key="3">
    <source>
        <dbReference type="Pfam" id="PF00884"/>
    </source>
</evidence>
<dbReference type="Gene3D" id="3.40.720.10">
    <property type="entry name" value="Alkaline Phosphatase, subunit A"/>
    <property type="match status" value="1"/>
</dbReference>
<keyword evidence="2" id="KW-0378">Hydrolase</keyword>
<feature type="domain" description="Sulfatase N-terminal" evidence="3">
    <location>
        <begin position="160"/>
        <end position="305"/>
    </location>
</feature>
<dbReference type="eggNOG" id="COG3119">
    <property type="taxonomic scope" value="Bacteria"/>
</dbReference>
<dbReference type="eggNOG" id="COG1413">
    <property type="taxonomic scope" value="Bacteria"/>
</dbReference>
<dbReference type="GO" id="GO:0016787">
    <property type="term" value="F:hydrolase activity"/>
    <property type="evidence" value="ECO:0007669"/>
    <property type="project" value="UniProtKB-KW"/>
</dbReference>
<dbReference type="InterPro" id="IPR016024">
    <property type="entry name" value="ARM-type_fold"/>
</dbReference>
<reference evidence="4 5" key="1">
    <citation type="submission" date="2013-07" db="EMBL/GenBank/DDBJ databases">
        <title>Completed genome of Sphingomonas sanxanigenens NX02.</title>
        <authorList>
            <person name="Ma T."/>
            <person name="Huang H."/>
            <person name="Wu M."/>
            <person name="Li X."/>
            <person name="Li G."/>
        </authorList>
    </citation>
    <scope>NUCLEOTIDE SEQUENCE [LARGE SCALE GENOMIC DNA]</scope>
    <source>
        <strain evidence="4 5">NX02</strain>
    </source>
</reference>
<dbReference type="KEGG" id="ssan:NX02_06190"/>
<dbReference type="Gene3D" id="1.25.10.10">
    <property type="entry name" value="Leucine-rich Repeat Variant"/>
    <property type="match status" value="1"/>
</dbReference>
<dbReference type="PROSITE" id="PS00523">
    <property type="entry name" value="SULFATASE_1"/>
    <property type="match status" value="1"/>
</dbReference>
<evidence type="ECO:0000313" key="5">
    <source>
        <dbReference type="Proteomes" id="UP000018851"/>
    </source>
</evidence>
<dbReference type="InterPro" id="IPR052701">
    <property type="entry name" value="GAG_Ulvan_Degrading_Sulfatases"/>
</dbReference>
<dbReference type="RefSeq" id="WP_025291251.1">
    <property type="nucleotide sequence ID" value="NZ_CP006644.1"/>
</dbReference>
<evidence type="ECO:0000256" key="2">
    <source>
        <dbReference type="ARBA" id="ARBA00022801"/>
    </source>
</evidence>
<dbReference type="PANTHER" id="PTHR43751:SF1">
    <property type="entry name" value="SULFATASE ATSG-RELATED"/>
    <property type="match status" value="1"/>
</dbReference>
<dbReference type="STRING" id="1123269.NX02_06190"/>
<evidence type="ECO:0000256" key="1">
    <source>
        <dbReference type="ARBA" id="ARBA00008779"/>
    </source>
</evidence>
<dbReference type="SUPFAM" id="SSF53649">
    <property type="entry name" value="Alkaline phosphatase-like"/>
    <property type="match status" value="1"/>
</dbReference>
<dbReference type="InterPro" id="IPR017850">
    <property type="entry name" value="Alkaline_phosphatase_core_sf"/>
</dbReference>
<protein>
    <recommendedName>
        <fullName evidence="3">Sulfatase N-terminal domain-containing protein</fullName>
    </recommendedName>
</protein>
<accession>W0A9H0</accession>
<dbReference type="InterPro" id="IPR011989">
    <property type="entry name" value="ARM-like"/>
</dbReference>
<comment type="similarity">
    <text evidence="1">Belongs to the sulfatase family.</text>
</comment>
<keyword evidence="5" id="KW-1185">Reference proteome</keyword>
<dbReference type="PROSITE" id="PS51318">
    <property type="entry name" value="TAT"/>
    <property type="match status" value="1"/>
</dbReference>
<dbReference type="SUPFAM" id="SSF48371">
    <property type="entry name" value="ARM repeat"/>
    <property type="match status" value="1"/>
</dbReference>
<dbReference type="Pfam" id="PF00884">
    <property type="entry name" value="Sulfatase"/>
    <property type="match status" value="2"/>
</dbReference>
<dbReference type="AlphaFoldDB" id="W0A9H0"/>
<dbReference type="OrthoDB" id="9803751at2"/>
<gene>
    <name evidence="4" type="ORF">NX02_06190</name>
</gene>
<dbReference type="CDD" id="cd16027">
    <property type="entry name" value="SGSH"/>
    <property type="match status" value="1"/>
</dbReference>
<dbReference type="HOGENOM" id="CLU_006332_7_2_5"/>
<dbReference type="PANTHER" id="PTHR43751">
    <property type="entry name" value="SULFATASE"/>
    <property type="match status" value="1"/>
</dbReference>
<dbReference type="Pfam" id="PF13646">
    <property type="entry name" value="HEAT_2"/>
    <property type="match status" value="1"/>
</dbReference>
<dbReference type="PATRIC" id="fig|1123269.5.peg.1195"/>
<dbReference type="InterPro" id="IPR024607">
    <property type="entry name" value="Sulfatase_CS"/>
</dbReference>
<sequence length="631" mass="69367">MTQDMSRRAVLGTAAGLATAAGSGALAKAAKGDRPNILWIVSEDNNPYVGAYGDKLAHTPTIDGLAKKGLLFRHVYSNAPVCAPSRFGILTGVYPESCAPANQMRAVAALPKDFRTYPELMREAGYFCTNNAKTDYNCGLDPNAIWDGQGKAAHWRSRTDKTQPFMAVFNYETTHESRLFKPTAGRVTPDMVSLPPFLPDTPGIRQDFASYYNLMEKMDGQLAERLAELAADGLAEDTIVFHYSDNGGVLGRSKRYCYEEGLRCEMVVYVPPKWRHLMPAAPGSEIGTPVSFIDLAPTVLSLGGVAQPPQMRGTPFLGPKARPQAVAFGMRNRMDERIDFQRTVTDGRWRYIRNYMPHRPWGQHQAFEWLAVGYQEWEQAHIDGTLNAVQDRFFQTKPYEELYDLSVDPHEIEDLARDPAHAATLARFARMLDEHMIAINDNGFLPEDMNGEGWGPSRDPKLYPLKEVMALARVAAAADPDGLPQLRAALASPVEVIRYWGAMGLLIRGEAARPAQADMLARLEADPSPHVRIQLAEALARLGETGASVPALIELCAPSRSWQVRLHAINALTFIGDAARPALGTATVAETDPKPYLANAAKYLRLKLTGQYRPSTPIFDLEAMRAGGGAA</sequence>
<proteinExistence type="inferred from homology"/>